<protein>
    <submittedName>
        <fullName evidence="1">Uncharacterized protein</fullName>
    </submittedName>
</protein>
<keyword evidence="2" id="KW-1185">Reference proteome</keyword>
<accession>A0ACC1BCP1</accession>
<sequence length="78" mass="8490">MATKLLQPPLPAHQAAVPPLHGLTSFIKAHRFISATHPWPKNTALRSIFTTKVAKQTSGLAEDDKETPQRLTLGPPQS</sequence>
<dbReference type="Proteomes" id="UP001164250">
    <property type="component" value="Chromosome 5"/>
</dbReference>
<reference evidence="2" key="1">
    <citation type="journal article" date="2023" name="G3 (Bethesda)">
        <title>Genome assembly and association tests identify interacting loci associated with vigor, precocity, and sex in interspecific pistachio rootstocks.</title>
        <authorList>
            <person name="Palmer W."/>
            <person name="Jacygrad E."/>
            <person name="Sagayaradj S."/>
            <person name="Cavanaugh K."/>
            <person name="Han R."/>
            <person name="Bertier L."/>
            <person name="Beede B."/>
            <person name="Kafkas S."/>
            <person name="Golino D."/>
            <person name="Preece J."/>
            <person name="Michelmore R."/>
        </authorList>
    </citation>
    <scope>NUCLEOTIDE SEQUENCE [LARGE SCALE GENOMIC DNA]</scope>
</reference>
<gene>
    <name evidence="1" type="ORF">Patl1_27726</name>
</gene>
<name>A0ACC1BCP1_9ROSI</name>
<organism evidence="1 2">
    <name type="scientific">Pistacia atlantica</name>
    <dbReference type="NCBI Taxonomy" id="434234"/>
    <lineage>
        <taxon>Eukaryota</taxon>
        <taxon>Viridiplantae</taxon>
        <taxon>Streptophyta</taxon>
        <taxon>Embryophyta</taxon>
        <taxon>Tracheophyta</taxon>
        <taxon>Spermatophyta</taxon>
        <taxon>Magnoliopsida</taxon>
        <taxon>eudicotyledons</taxon>
        <taxon>Gunneridae</taxon>
        <taxon>Pentapetalae</taxon>
        <taxon>rosids</taxon>
        <taxon>malvids</taxon>
        <taxon>Sapindales</taxon>
        <taxon>Anacardiaceae</taxon>
        <taxon>Pistacia</taxon>
    </lineage>
</organism>
<dbReference type="EMBL" id="CM047901">
    <property type="protein sequence ID" value="KAJ0096702.1"/>
    <property type="molecule type" value="Genomic_DNA"/>
</dbReference>
<evidence type="ECO:0000313" key="2">
    <source>
        <dbReference type="Proteomes" id="UP001164250"/>
    </source>
</evidence>
<comment type="caution">
    <text evidence="1">The sequence shown here is derived from an EMBL/GenBank/DDBJ whole genome shotgun (WGS) entry which is preliminary data.</text>
</comment>
<evidence type="ECO:0000313" key="1">
    <source>
        <dbReference type="EMBL" id="KAJ0096702.1"/>
    </source>
</evidence>
<proteinExistence type="predicted"/>